<accession>A0A0F9VRN3</accession>
<evidence type="ECO:0008006" key="3">
    <source>
        <dbReference type="Google" id="ProtNLM"/>
    </source>
</evidence>
<feature type="compositionally biased region" description="Low complexity" evidence="1">
    <location>
        <begin position="32"/>
        <end position="41"/>
    </location>
</feature>
<dbReference type="AlphaFoldDB" id="A0A0F9VRN3"/>
<dbReference type="SUPFAM" id="SSF48239">
    <property type="entry name" value="Terpenoid cyclases/Protein prenyltransferases"/>
    <property type="match status" value="1"/>
</dbReference>
<evidence type="ECO:0000256" key="1">
    <source>
        <dbReference type="SAM" id="MobiDB-lite"/>
    </source>
</evidence>
<evidence type="ECO:0000313" key="2">
    <source>
        <dbReference type="EMBL" id="KKN68413.1"/>
    </source>
</evidence>
<dbReference type="PROSITE" id="PS51257">
    <property type="entry name" value="PROKAR_LIPOPROTEIN"/>
    <property type="match status" value="1"/>
</dbReference>
<dbReference type="EMBL" id="LAZR01000449">
    <property type="protein sequence ID" value="KKN68413.1"/>
    <property type="molecule type" value="Genomic_DNA"/>
</dbReference>
<reference evidence="2" key="1">
    <citation type="journal article" date="2015" name="Nature">
        <title>Complex archaea that bridge the gap between prokaryotes and eukaryotes.</title>
        <authorList>
            <person name="Spang A."/>
            <person name="Saw J.H."/>
            <person name="Jorgensen S.L."/>
            <person name="Zaremba-Niedzwiedzka K."/>
            <person name="Martijn J."/>
            <person name="Lind A.E."/>
            <person name="van Eijk R."/>
            <person name="Schleper C."/>
            <person name="Guy L."/>
            <person name="Ettema T.J."/>
        </authorList>
    </citation>
    <scope>NUCLEOTIDE SEQUENCE</scope>
</reference>
<proteinExistence type="predicted"/>
<dbReference type="CDD" id="cd00688">
    <property type="entry name" value="ISOPREN_C2_like"/>
    <property type="match status" value="1"/>
</dbReference>
<feature type="region of interest" description="Disordered" evidence="1">
    <location>
        <begin position="26"/>
        <end position="56"/>
    </location>
</feature>
<gene>
    <name evidence="2" type="ORF">LCGC14_0451410</name>
</gene>
<sequence length="425" mass="45923">MVRVKTLGVLVLVGLTAIGGCKRKLPTPPAAEAPQQSTQPAAPIPPPTQAAPGAAGYHAAIDAAHQATARRLIEGGVDYLLARRDSDGAWSVGDGRMLQPALTAMAIKALVQDPRFTHTSPEVRTALDVLLRYRQDDGGIYDPDQGMASYTTSVAVMALVVTGAEKYHPIVRDAVGFLRGRQIVPGDESPDGEPIDEDHPFVGGVSYGSKHGRPDLSNVSMWMQALHDAGAPGDDPDMQRALRFVTRVQNRSESNPMVWASQGGNDGGFIYAPALAGDPTMGESKAGPGLGGRGLRSYGSMTYAGFKSMLYADLDGDDPRVRAAFNWIRRYWRMDSNPNMPAARSLQGLYYYYHVLAKALAAWGQPVITDAEGIEHNWRHELIDALAERVSDDGSWVNNADRWYEGEPVLVTCFAVIALQEATRP</sequence>
<name>A0A0F9VRN3_9ZZZZ</name>
<dbReference type="Gene3D" id="1.50.10.20">
    <property type="match status" value="1"/>
</dbReference>
<organism evidence="2">
    <name type="scientific">marine sediment metagenome</name>
    <dbReference type="NCBI Taxonomy" id="412755"/>
    <lineage>
        <taxon>unclassified sequences</taxon>
        <taxon>metagenomes</taxon>
        <taxon>ecological metagenomes</taxon>
    </lineage>
</organism>
<protein>
    <recommendedName>
        <fullName evidence="3">Squalene cyclase C-terminal domain-containing protein</fullName>
    </recommendedName>
</protein>
<comment type="caution">
    <text evidence="2">The sequence shown here is derived from an EMBL/GenBank/DDBJ whole genome shotgun (WGS) entry which is preliminary data.</text>
</comment>
<dbReference type="InterPro" id="IPR008930">
    <property type="entry name" value="Terpenoid_cyclase/PrenylTrfase"/>
</dbReference>